<accession>A0A182MAB8</accession>
<dbReference type="EnsemblMetazoa" id="ACUA013370-RA">
    <property type="protein sequence ID" value="ACUA013370-PA"/>
    <property type="gene ID" value="ACUA013370"/>
</dbReference>
<dbReference type="AlphaFoldDB" id="A0A182MAB8"/>
<protein>
    <submittedName>
        <fullName evidence="2">Uncharacterized protein</fullName>
    </submittedName>
</protein>
<feature type="region of interest" description="Disordered" evidence="1">
    <location>
        <begin position="127"/>
        <end position="151"/>
    </location>
</feature>
<evidence type="ECO:0000313" key="3">
    <source>
        <dbReference type="Proteomes" id="UP000075883"/>
    </source>
</evidence>
<dbReference type="EMBL" id="AXCM01000165">
    <property type="status" value="NOT_ANNOTATED_CDS"/>
    <property type="molecule type" value="Genomic_DNA"/>
</dbReference>
<reference evidence="3" key="1">
    <citation type="submission" date="2013-09" db="EMBL/GenBank/DDBJ databases">
        <title>The Genome Sequence of Anopheles culicifacies species A.</title>
        <authorList>
            <consortium name="The Broad Institute Genomics Platform"/>
            <person name="Neafsey D.E."/>
            <person name="Besansky N."/>
            <person name="Howell P."/>
            <person name="Walton C."/>
            <person name="Young S.K."/>
            <person name="Zeng Q."/>
            <person name="Gargeya S."/>
            <person name="Fitzgerald M."/>
            <person name="Haas B."/>
            <person name="Abouelleil A."/>
            <person name="Allen A.W."/>
            <person name="Alvarado L."/>
            <person name="Arachchi H.M."/>
            <person name="Berlin A.M."/>
            <person name="Chapman S.B."/>
            <person name="Gainer-Dewar J."/>
            <person name="Goldberg J."/>
            <person name="Griggs A."/>
            <person name="Gujja S."/>
            <person name="Hansen M."/>
            <person name="Howarth C."/>
            <person name="Imamovic A."/>
            <person name="Ireland A."/>
            <person name="Larimer J."/>
            <person name="McCowan C."/>
            <person name="Murphy C."/>
            <person name="Pearson M."/>
            <person name="Poon T.W."/>
            <person name="Priest M."/>
            <person name="Roberts A."/>
            <person name="Saif S."/>
            <person name="Shea T."/>
            <person name="Sisk P."/>
            <person name="Sykes S."/>
            <person name="Wortman J."/>
            <person name="Nusbaum C."/>
            <person name="Birren B."/>
        </authorList>
    </citation>
    <scope>NUCLEOTIDE SEQUENCE [LARGE SCALE GENOMIC DNA]</scope>
    <source>
        <strain evidence="3">A-37</strain>
    </source>
</reference>
<reference evidence="2" key="2">
    <citation type="submission" date="2020-05" db="UniProtKB">
        <authorList>
            <consortium name="EnsemblMetazoa"/>
        </authorList>
    </citation>
    <scope>IDENTIFICATION</scope>
    <source>
        <strain evidence="2">A-37</strain>
    </source>
</reference>
<sequence>MEQEIDCTFDSVRLPRDDSLEYSSVVLWWPSYRGDIATNYTITMTIWPLANFFPLRRDHSWIWTSPGRDSNATARLRRGAVAEEYAATFFERAGPSFKSHSGRSPVRRNDYPVADTFMSQTSEIAEHEQHQPAGSTCTGNYNSMVPPTNRKTTQQHSVNMLYMFDKCYNMSTAGTTLSIFARCYLTN</sequence>
<name>A0A182MAB8_9DIPT</name>
<organism evidence="2 3">
    <name type="scientific">Anopheles culicifacies</name>
    <dbReference type="NCBI Taxonomy" id="139723"/>
    <lineage>
        <taxon>Eukaryota</taxon>
        <taxon>Metazoa</taxon>
        <taxon>Ecdysozoa</taxon>
        <taxon>Arthropoda</taxon>
        <taxon>Hexapoda</taxon>
        <taxon>Insecta</taxon>
        <taxon>Pterygota</taxon>
        <taxon>Neoptera</taxon>
        <taxon>Endopterygota</taxon>
        <taxon>Diptera</taxon>
        <taxon>Nematocera</taxon>
        <taxon>Culicoidea</taxon>
        <taxon>Culicidae</taxon>
        <taxon>Anophelinae</taxon>
        <taxon>Anopheles</taxon>
        <taxon>culicifacies species complex</taxon>
    </lineage>
</organism>
<dbReference type="VEuPathDB" id="VectorBase:ACUA013370"/>
<evidence type="ECO:0000256" key="1">
    <source>
        <dbReference type="SAM" id="MobiDB-lite"/>
    </source>
</evidence>
<proteinExistence type="predicted"/>
<feature type="compositionally biased region" description="Polar residues" evidence="1">
    <location>
        <begin position="132"/>
        <end position="151"/>
    </location>
</feature>
<evidence type="ECO:0000313" key="2">
    <source>
        <dbReference type="EnsemblMetazoa" id="ACUA013370-PA"/>
    </source>
</evidence>
<dbReference type="Proteomes" id="UP000075883">
    <property type="component" value="Unassembled WGS sequence"/>
</dbReference>
<keyword evidence="3" id="KW-1185">Reference proteome</keyword>